<gene>
    <name evidence="1" type="ORF">AN640_06360</name>
</gene>
<sequence>MVKKIIMIFILTLINIIPILGKDTIKIKTNNNENIIALHNQLIKKDDLLYLPVIEVADKTGLNITYDKQTGRTILAHPEGIYSRIFEISPNLATYFEGAGKTADSMTIEGNKIEQEYLFKSPFIHDNILYAPVELFNDIFRANIYEIDSKHDNSIPKKELEVIFNLLSYIPPNAEYDVFSNLENNLYPLGLYITSFQDEIENTFNEKYGIKKSDDYEYTLNKYNAEQLYKDLFGVEVTFETWSSFTTKHEAHPWDFVEMQITEYEAIIYAPIINTPVILNNIFKVEKVTLLDENLYQLEINKYSTDDDPNKVLCSYIILAKKDNDKYIPLSINSEDIFYENQDLTMYIEYKL</sequence>
<dbReference type="EMBL" id="LJHD01000143">
    <property type="protein sequence ID" value="ONI43519.1"/>
    <property type="molecule type" value="Genomic_DNA"/>
</dbReference>
<accession>A0ACC8XHI0</accession>
<keyword evidence="2" id="KW-1185">Reference proteome</keyword>
<proteinExistence type="predicted"/>
<protein>
    <submittedName>
        <fullName evidence="1">Uncharacterized protein</fullName>
    </submittedName>
</protein>
<dbReference type="Proteomes" id="UP000188637">
    <property type="component" value="Unassembled WGS sequence"/>
</dbReference>
<evidence type="ECO:0000313" key="2">
    <source>
        <dbReference type="Proteomes" id="UP000188637"/>
    </source>
</evidence>
<comment type="caution">
    <text evidence="1">The sequence shown here is derived from an EMBL/GenBank/DDBJ whole genome shotgun (WGS) entry which is preliminary data.</text>
</comment>
<organism evidence="1 2">
    <name type="scientific">Candidatus Epulonipiscium fishelsonii</name>
    <dbReference type="NCBI Taxonomy" id="77094"/>
    <lineage>
        <taxon>Bacteria</taxon>
        <taxon>Bacillati</taxon>
        <taxon>Bacillota</taxon>
        <taxon>Clostridia</taxon>
        <taxon>Lachnospirales</taxon>
        <taxon>Lachnospiraceae</taxon>
        <taxon>Candidatus Epulonipiscium</taxon>
    </lineage>
</organism>
<evidence type="ECO:0000313" key="1">
    <source>
        <dbReference type="EMBL" id="ONI43519.1"/>
    </source>
</evidence>
<name>A0ACC8XHI0_9FIRM</name>
<reference evidence="1" key="1">
    <citation type="submission" date="2016-08" db="EMBL/GenBank/DDBJ databases">
        <authorList>
            <person name="Ngugi D.K."/>
            <person name="Miyake S."/>
            <person name="Stingl U."/>
        </authorList>
    </citation>
    <scope>NUCLEOTIDE SEQUENCE</scope>
    <source>
        <strain evidence="1">SCG-D08WGA-EpuloA1</strain>
    </source>
</reference>